<dbReference type="AlphaFoldDB" id="A0A9P5BUG4"/>
<dbReference type="PANTHER" id="PTHR21183:SF18">
    <property type="entry name" value="LARGE RIBOSOMAL SUBUNIT PROTEIN UL29M"/>
    <property type="match status" value="1"/>
</dbReference>
<evidence type="ECO:0000313" key="10">
    <source>
        <dbReference type="Proteomes" id="UP000711996"/>
    </source>
</evidence>
<evidence type="ECO:0000256" key="3">
    <source>
        <dbReference type="ARBA" id="ARBA00022980"/>
    </source>
</evidence>
<dbReference type="OrthoDB" id="270763at2759"/>
<dbReference type="GO" id="GO:0003735">
    <property type="term" value="F:structural constituent of ribosome"/>
    <property type="evidence" value="ECO:0007669"/>
    <property type="project" value="InterPro"/>
</dbReference>
<evidence type="ECO:0000256" key="6">
    <source>
        <dbReference type="ARBA" id="ARBA00035289"/>
    </source>
</evidence>
<evidence type="ECO:0000256" key="1">
    <source>
        <dbReference type="ARBA" id="ARBA00004173"/>
    </source>
</evidence>
<proteinExistence type="inferred from homology"/>
<evidence type="ECO:0000256" key="7">
    <source>
        <dbReference type="ARBA" id="ARBA00035399"/>
    </source>
</evidence>
<keyword evidence="4" id="KW-0496">Mitochondrion</keyword>
<sequence>MAMANPTALRPAIGRMMRLQETRQWLPSNPTSVSATRPLVATSAFSTSAAHSKRKTRDSNRLRGVSSMRRTGPREPLSVSWEEIPQPVDYKPKVGVDPKHGLWDFFYSKKLLQTPKETQAHGRAWSVRDLRKKSWDDLHSLWYVCLKERNRLATARKERARRMVGFGEYEGDERDDVVLSTMRAIKHVLTERYYVWEDARKLAAEDPEINLWAEEGEPAYSGYVAPANPELELEPELEPEVVAEDQAVEETSAEQGAVAADGAPVEGKTDPAAEVDSEATPVTSEKAEKKKAEEAKKAGKKQPEEAKKAAAKPVDLPVPKL</sequence>
<feature type="region of interest" description="Disordered" evidence="8">
    <location>
        <begin position="240"/>
        <end position="321"/>
    </location>
</feature>
<dbReference type="InterPro" id="IPR038340">
    <property type="entry name" value="MRP-L47_sf"/>
</dbReference>
<organism evidence="9 10">
    <name type="scientific">Colletotrichum siamense</name>
    <name type="common">Anthracnose fungus</name>
    <dbReference type="NCBI Taxonomy" id="690259"/>
    <lineage>
        <taxon>Eukaryota</taxon>
        <taxon>Fungi</taxon>
        <taxon>Dikarya</taxon>
        <taxon>Ascomycota</taxon>
        <taxon>Pezizomycotina</taxon>
        <taxon>Sordariomycetes</taxon>
        <taxon>Hypocreomycetidae</taxon>
        <taxon>Glomerellales</taxon>
        <taxon>Glomerellaceae</taxon>
        <taxon>Colletotrichum</taxon>
        <taxon>Colletotrichum gloeosporioides species complex</taxon>
    </lineage>
</organism>
<evidence type="ECO:0000256" key="5">
    <source>
        <dbReference type="ARBA" id="ARBA00023274"/>
    </source>
</evidence>
<keyword evidence="10" id="KW-1185">Reference proteome</keyword>
<evidence type="ECO:0000313" key="9">
    <source>
        <dbReference type="EMBL" id="KAF4850865.1"/>
    </source>
</evidence>
<keyword evidence="3 9" id="KW-0689">Ribosomal protein</keyword>
<dbReference type="PANTHER" id="PTHR21183">
    <property type="entry name" value="RIBOSOMAL PROTEIN L47, MITOCHONDRIAL-RELATED"/>
    <property type="match status" value="1"/>
</dbReference>
<protein>
    <recommendedName>
        <fullName evidence="6">Large ribosomal subunit protein uL29m</fullName>
    </recommendedName>
    <alternativeName>
        <fullName evidence="7">54S ribosomal protein L4, mitochondrial</fullName>
    </alternativeName>
</protein>
<dbReference type="Proteomes" id="UP000711996">
    <property type="component" value="Unassembled WGS sequence"/>
</dbReference>
<evidence type="ECO:0000256" key="2">
    <source>
        <dbReference type="ARBA" id="ARBA00009254"/>
    </source>
</evidence>
<comment type="caution">
    <text evidence="9">The sequence shown here is derived from an EMBL/GenBank/DDBJ whole genome shotgun (WGS) entry which is preliminary data.</text>
</comment>
<dbReference type="Gene3D" id="6.10.330.20">
    <property type="match status" value="1"/>
</dbReference>
<evidence type="ECO:0000256" key="4">
    <source>
        <dbReference type="ARBA" id="ARBA00023128"/>
    </source>
</evidence>
<feature type="compositionally biased region" description="Acidic residues" evidence="8">
    <location>
        <begin position="240"/>
        <end position="252"/>
    </location>
</feature>
<dbReference type="InterPro" id="IPR010729">
    <property type="entry name" value="Ribosomal_uL29_mit"/>
</dbReference>
<feature type="compositionally biased region" description="Basic and acidic residues" evidence="8">
    <location>
        <begin position="285"/>
        <end position="308"/>
    </location>
</feature>
<comment type="similarity">
    <text evidence="2">Belongs to the universal ribosomal protein uL29 family.</text>
</comment>
<dbReference type="GO" id="GO:0005762">
    <property type="term" value="C:mitochondrial large ribosomal subunit"/>
    <property type="evidence" value="ECO:0007669"/>
    <property type="project" value="TreeGrafter"/>
</dbReference>
<comment type="subcellular location">
    <subcellularLocation>
        <location evidence="1">Mitochondrion</location>
    </subcellularLocation>
</comment>
<feature type="region of interest" description="Disordered" evidence="8">
    <location>
        <begin position="44"/>
        <end position="78"/>
    </location>
</feature>
<dbReference type="EMBL" id="QPMT01000044">
    <property type="protein sequence ID" value="KAF4850865.1"/>
    <property type="molecule type" value="Genomic_DNA"/>
</dbReference>
<dbReference type="Pfam" id="PF06984">
    <property type="entry name" value="MRP-L47"/>
    <property type="match status" value="1"/>
</dbReference>
<dbReference type="GO" id="GO:0032543">
    <property type="term" value="P:mitochondrial translation"/>
    <property type="evidence" value="ECO:0007669"/>
    <property type="project" value="TreeGrafter"/>
</dbReference>
<evidence type="ECO:0000256" key="8">
    <source>
        <dbReference type="SAM" id="MobiDB-lite"/>
    </source>
</evidence>
<reference evidence="9" key="1">
    <citation type="submission" date="2019-06" db="EMBL/GenBank/DDBJ databases">
        <authorList>
            <person name="Gan P."/>
            <person name="Shirasu K."/>
        </authorList>
    </citation>
    <scope>NUCLEOTIDE SEQUENCE [LARGE SCALE GENOMIC DNA]</scope>
    <source>
        <strain evidence="9">CAD2</strain>
    </source>
</reference>
<gene>
    <name evidence="9" type="ORF">CGCSCA2_v011223</name>
</gene>
<keyword evidence="5" id="KW-0687">Ribonucleoprotein</keyword>
<accession>A0A9P5BUG4</accession>
<name>A0A9P5BUG4_COLSI</name>